<keyword evidence="2" id="KW-1185">Reference proteome</keyword>
<reference evidence="2" key="1">
    <citation type="submission" date="2013-02" db="EMBL/GenBank/DDBJ databases">
        <authorList>
            <consortium name="The Broad Institute Genome Sequencing Platform"/>
            <person name="Cuomo C."/>
            <person name="Becnel J."/>
            <person name="Sanscrainte N."/>
            <person name="Walker B."/>
            <person name="Young S.K."/>
            <person name="Zeng Q."/>
            <person name="Gargeya S."/>
            <person name="Fitzgerald M."/>
            <person name="Haas B."/>
            <person name="Abouelleil A."/>
            <person name="Alvarado L."/>
            <person name="Arachchi H.M."/>
            <person name="Berlin A.M."/>
            <person name="Chapman S.B."/>
            <person name="Dewar J."/>
            <person name="Goldberg J."/>
            <person name="Griggs A."/>
            <person name="Gujja S."/>
            <person name="Hansen M."/>
            <person name="Howarth C."/>
            <person name="Imamovic A."/>
            <person name="Larimer J."/>
            <person name="McCowan C."/>
            <person name="Murphy C."/>
            <person name="Neiman D."/>
            <person name="Pearson M."/>
            <person name="Priest M."/>
            <person name="Roberts A."/>
            <person name="Saif S."/>
            <person name="Shea T."/>
            <person name="Sisk P."/>
            <person name="Sykes S."/>
            <person name="Wortman J."/>
            <person name="Nusbaum C."/>
            <person name="Birren B."/>
        </authorList>
    </citation>
    <scope>NUCLEOTIDE SEQUENCE [LARGE SCALE GENOMIC DNA]</scope>
    <source>
        <strain evidence="2">PRA339</strain>
    </source>
</reference>
<protein>
    <submittedName>
        <fullName evidence="1">Uncharacterized protein</fullName>
    </submittedName>
</protein>
<dbReference type="EMBL" id="KK365221">
    <property type="protein sequence ID" value="KCZ79891.1"/>
    <property type="molecule type" value="Genomic_DNA"/>
</dbReference>
<feature type="non-terminal residue" evidence="1">
    <location>
        <position position="74"/>
    </location>
</feature>
<dbReference type="AlphaFoldDB" id="A0A059EYT3"/>
<sequence length="74" mass="9146">MYKKEFRKSENRILFNKGDLVLVRNKLRTKKMEDHFKDKAIILERLYGEIYKIKFENGKESRRHESQLKLFRRG</sequence>
<reference evidence="1 2" key="2">
    <citation type="submission" date="2014-03" db="EMBL/GenBank/DDBJ databases">
        <title>The Genome Sequence of Anncaliia algerae insect isolate PRA339.</title>
        <authorList>
            <consortium name="The Broad Institute Genome Sequencing Platform"/>
            <consortium name="The Broad Institute Genome Sequencing Center for Infectious Disease"/>
            <person name="Cuomo C."/>
            <person name="Becnel J."/>
            <person name="Sanscrainte N."/>
            <person name="Walker B."/>
            <person name="Young S.K."/>
            <person name="Zeng Q."/>
            <person name="Gargeya S."/>
            <person name="Fitzgerald M."/>
            <person name="Haas B."/>
            <person name="Abouelleil A."/>
            <person name="Alvarado L."/>
            <person name="Arachchi H.M."/>
            <person name="Berlin A.M."/>
            <person name="Chapman S.B."/>
            <person name="Dewar J."/>
            <person name="Goldberg J."/>
            <person name="Griggs A."/>
            <person name="Gujja S."/>
            <person name="Hansen M."/>
            <person name="Howarth C."/>
            <person name="Imamovic A."/>
            <person name="Larimer J."/>
            <person name="McCowan C."/>
            <person name="Murphy C."/>
            <person name="Neiman D."/>
            <person name="Pearson M."/>
            <person name="Priest M."/>
            <person name="Roberts A."/>
            <person name="Saif S."/>
            <person name="Shea T."/>
            <person name="Sisk P."/>
            <person name="Sykes S."/>
            <person name="Wortman J."/>
            <person name="Nusbaum C."/>
            <person name="Birren B."/>
        </authorList>
    </citation>
    <scope>NUCLEOTIDE SEQUENCE [LARGE SCALE GENOMIC DNA]</scope>
    <source>
        <strain evidence="1 2">PRA339</strain>
    </source>
</reference>
<proteinExistence type="predicted"/>
<name>A0A059EYT3_9MICR</name>
<dbReference type="VEuPathDB" id="MicrosporidiaDB:H312_02719"/>
<organism evidence="1 2">
    <name type="scientific">Anncaliia algerae PRA339</name>
    <dbReference type="NCBI Taxonomy" id="1288291"/>
    <lineage>
        <taxon>Eukaryota</taxon>
        <taxon>Fungi</taxon>
        <taxon>Fungi incertae sedis</taxon>
        <taxon>Microsporidia</taxon>
        <taxon>Tubulinosematoidea</taxon>
        <taxon>Tubulinosematidae</taxon>
        <taxon>Anncaliia</taxon>
    </lineage>
</organism>
<dbReference type="OrthoDB" id="5151897at2759"/>
<accession>A0A059EYT3</accession>
<evidence type="ECO:0000313" key="2">
    <source>
        <dbReference type="Proteomes" id="UP000030655"/>
    </source>
</evidence>
<dbReference type="HOGENOM" id="CLU_2694387_0_0_1"/>
<dbReference type="Proteomes" id="UP000030655">
    <property type="component" value="Unassembled WGS sequence"/>
</dbReference>
<evidence type="ECO:0000313" key="1">
    <source>
        <dbReference type="EMBL" id="KCZ79891.1"/>
    </source>
</evidence>
<gene>
    <name evidence="1" type="ORF">H312_02719</name>
</gene>